<organism evidence="1 3">
    <name type="scientific">Mus musculus</name>
    <name type="common">Mouse</name>
    <dbReference type="NCBI Taxonomy" id="10090"/>
    <lineage>
        <taxon>Eukaryota</taxon>
        <taxon>Metazoa</taxon>
        <taxon>Chordata</taxon>
        <taxon>Craniata</taxon>
        <taxon>Vertebrata</taxon>
        <taxon>Euteleostomi</taxon>
        <taxon>Mammalia</taxon>
        <taxon>Eutheria</taxon>
        <taxon>Euarchontoglires</taxon>
        <taxon>Glires</taxon>
        <taxon>Rodentia</taxon>
        <taxon>Myomorpha</taxon>
        <taxon>Muroidea</taxon>
        <taxon>Muridae</taxon>
        <taxon>Murinae</taxon>
        <taxon>Mus</taxon>
        <taxon>Mus</taxon>
    </lineage>
</organism>
<reference evidence="1" key="4">
    <citation type="submission" date="2025-09" db="UniProtKB">
        <authorList>
            <consortium name="Ensembl"/>
        </authorList>
    </citation>
    <scope>IDENTIFICATION</scope>
    <source>
        <strain evidence="1">C57BL/6J</strain>
    </source>
</reference>
<dbReference type="GeneTree" id="ENSGT00390000012669"/>
<name>D6RH43_MOUSE</name>
<dbReference type="AGR" id="MGI:1928344"/>
<dbReference type="Ensembl" id="ENSMUST00000154686.2">
    <property type="protein sequence ID" value="ENSMUSP00000118991.2"/>
    <property type="gene ID" value="ENSMUSG00000029462.19"/>
</dbReference>
<dbReference type="Bgee" id="ENSMUSG00000029462">
    <property type="expression patterns" value="Expressed in otic placode and 269 other cell types or tissues"/>
</dbReference>
<evidence type="ECO:0000313" key="2">
    <source>
        <dbReference type="MGI" id="MGI:1928344"/>
    </source>
</evidence>
<evidence type="ECO:0000313" key="1">
    <source>
        <dbReference type="Ensembl" id="ENSMUSP00000118991.2"/>
    </source>
</evidence>
<reference evidence="1" key="3">
    <citation type="submission" date="2025-08" db="UniProtKB">
        <authorList>
            <consortium name="Ensembl"/>
        </authorList>
    </citation>
    <scope>IDENTIFICATION</scope>
    <source>
        <strain evidence="1">C57BL/6J</strain>
    </source>
</reference>
<dbReference type="Antibodypedia" id="31016">
    <property type="antibodies" value="209 antibodies from 30 providers"/>
</dbReference>
<dbReference type="ExpressionAtlas" id="D6RH43">
    <property type="expression patterns" value="baseline and differential"/>
</dbReference>
<gene>
    <name evidence="1 2" type="primary">Vps29</name>
</gene>
<sequence length="37" mass="3930">MDLYIVVADLKLPIELVGVGTRRSAHSAPVQQPAGQV</sequence>
<reference evidence="1 3" key="1">
    <citation type="journal article" date="2009" name="PLoS Biol.">
        <title>Lineage-specific biology revealed by a finished genome assembly of the mouse.</title>
        <authorList>
            <consortium name="Mouse Genome Sequencing Consortium"/>
            <person name="Church D.M."/>
            <person name="Goodstadt L."/>
            <person name="Hillier L.W."/>
            <person name="Zody M.C."/>
            <person name="Goldstein S."/>
            <person name="She X."/>
            <person name="Bult C.J."/>
            <person name="Agarwala R."/>
            <person name="Cherry J.L."/>
            <person name="DiCuccio M."/>
            <person name="Hlavina W."/>
            <person name="Kapustin Y."/>
            <person name="Meric P."/>
            <person name="Maglott D."/>
            <person name="Birtle Z."/>
            <person name="Marques A.C."/>
            <person name="Graves T."/>
            <person name="Zhou S."/>
            <person name="Teague B."/>
            <person name="Potamousis K."/>
            <person name="Churas C."/>
            <person name="Place M."/>
            <person name="Herschleb J."/>
            <person name="Runnheim R."/>
            <person name="Forrest D."/>
            <person name="Amos-Landgraf J."/>
            <person name="Schwartz D.C."/>
            <person name="Cheng Z."/>
            <person name="Lindblad-Toh K."/>
            <person name="Eichler E.E."/>
            <person name="Ponting C.P."/>
        </authorList>
    </citation>
    <scope>NUCLEOTIDE SEQUENCE [LARGE SCALE GENOMIC DNA]</scope>
    <source>
        <strain evidence="1 3">C57BL/6J</strain>
    </source>
</reference>
<dbReference type="AlphaFoldDB" id="D6RH43"/>
<reference evidence="1 3" key="2">
    <citation type="journal article" date="2011" name="PLoS Biol.">
        <title>Modernizing reference genome assemblies.</title>
        <authorList>
            <person name="Church D.M."/>
            <person name="Schneider V.A."/>
            <person name="Graves T."/>
            <person name="Auger K."/>
            <person name="Cunningham F."/>
            <person name="Bouk N."/>
            <person name="Chen H.C."/>
            <person name="Agarwala R."/>
            <person name="McLaren W.M."/>
            <person name="Ritchie G.R."/>
            <person name="Albracht D."/>
            <person name="Kremitzki M."/>
            <person name="Rock S."/>
            <person name="Kotkiewicz H."/>
            <person name="Kremitzki C."/>
            <person name="Wollam A."/>
            <person name="Trani L."/>
            <person name="Fulton L."/>
            <person name="Fulton R."/>
            <person name="Matthews L."/>
            <person name="Whitehead S."/>
            <person name="Chow W."/>
            <person name="Torrance J."/>
            <person name="Dunn M."/>
            <person name="Harden G."/>
            <person name="Threadgold G."/>
            <person name="Wood J."/>
            <person name="Collins J."/>
            <person name="Heath P."/>
            <person name="Griffiths G."/>
            <person name="Pelan S."/>
            <person name="Grafham D."/>
            <person name="Eichler E.E."/>
            <person name="Weinstock G."/>
            <person name="Mardis E.R."/>
            <person name="Wilson R.K."/>
            <person name="Howe K."/>
            <person name="Flicek P."/>
            <person name="Hubbard T."/>
        </authorList>
    </citation>
    <scope>NUCLEOTIDE SEQUENCE [LARGE SCALE GENOMIC DNA]</scope>
    <source>
        <strain evidence="1 3">C57BL/6J</strain>
    </source>
</reference>
<dbReference type="Proteomes" id="UP000000589">
    <property type="component" value="Chromosome 5"/>
</dbReference>
<dbReference type="HOGENOM" id="CLU_3350912_0_0_1"/>
<dbReference type="MGI" id="MGI:1928344">
    <property type="gene designation" value="Vps29"/>
</dbReference>
<dbReference type="VEuPathDB" id="HostDB:ENSMUSG00000029462"/>
<proteinExistence type="predicted"/>
<accession>D6RH43</accession>
<keyword evidence="3" id="KW-1185">Reference proteome</keyword>
<evidence type="ECO:0000313" key="3">
    <source>
        <dbReference type="Proteomes" id="UP000000589"/>
    </source>
</evidence>
<protein>
    <submittedName>
        <fullName evidence="1">VPS29 retromer complex component</fullName>
    </submittedName>
</protein>